<evidence type="ECO:0000256" key="1">
    <source>
        <dbReference type="ARBA" id="ARBA00022737"/>
    </source>
</evidence>
<evidence type="ECO:0000313" key="4">
    <source>
        <dbReference type="EMBL" id="GMH70193.1"/>
    </source>
</evidence>
<gene>
    <name evidence="4" type="ORF">TL16_g05346</name>
</gene>
<reference evidence="5" key="1">
    <citation type="journal article" date="2023" name="Commun. Biol.">
        <title>Genome analysis of Parmales, the sister group of diatoms, reveals the evolutionary specialization of diatoms from phago-mixotrophs to photoautotrophs.</title>
        <authorList>
            <person name="Ban H."/>
            <person name="Sato S."/>
            <person name="Yoshikawa S."/>
            <person name="Yamada K."/>
            <person name="Nakamura Y."/>
            <person name="Ichinomiya M."/>
            <person name="Sato N."/>
            <person name="Blanc-Mathieu R."/>
            <person name="Endo H."/>
            <person name="Kuwata A."/>
            <person name="Ogata H."/>
        </authorList>
    </citation>
    <scope>NUCLEOTIDE SEQUENCE [LARGE SCALE GENOMIC DNA]</scope>
</reference>
<dbReference type="PANTHER" id="PTHR45641">
    <property type="entry name" value="TETRATRICOPEPTIDE REPEAT PROTEIN (AFU_ORTHOLOGUE AFUA_6G03870)"/>
    <property type="match status" value="1"/>
</dbReference>
<keyword evidence="1" id="KW-0677">Repeat</keyword>
<organism evidence="4 5">
    <name type="scientific">Triparma laevis f. inornata</name>
    <dbReference type="NCBI Taxonomy" id="1714386"/>
    <lineage>
        <taxon>Eukaryota</taxon>
        <taxon>Sar</taxon>
        <taxon>Stramenopiles</taxon>
        <taxon>Ochrophyta</taxon>
        <taxon>Bolidophyceae</taxon>
        <taxon>Parmales</taxon>
        <taxon>Triparmaceae</taxon>
        <taxon>Triparma</taxon>
    </lineage>
</organism>
<dbReference type="InterPro" id="IPR019734">
    <property type="entry name" value="TPR_rpt"/>
</dbReference>
<protein>
    <recommendedName>
        <fullName evidence="6">Kinesin light chain</fullName>
    </recommendedName>
</protein>
<comment type="caution">
    <text evidence="4">The sequence shown here is derived from an EMBL/GenBank/DDBJ whole genome shotgun (WGS) entry which is preliminary data.</text>
</comment>
<dbReference type="InterPro" id="IPR011990">
    <property type="entry name" value="TPR-like_helical_dom_sf"/>
</dbReference>
<dbReference type="SMART" id="SM00028">
    <property type="entry name" value="TPR"/>
    <property type="match status" value="2"/>
</dbReference>
<evidence type="ECO:0000313" key="5">
    <source>
        <dbReference type="Proteomes" id="UP001162640"/>
    </source>
</evidence>
<dbReference type="AlphaFoldDB" id="A0A9W7AJB4"/>
<evidence type="ECO:0008006" key="6">
    <source>
        <dbReference type="Google" id="ProtNLM"/>
    </source>
</evidence>
<dbReference type="Proteomes" id="UP001162640">
    <property type="component" value="Unassembled WGS sequence"/>
</dbReference>
<dbReference type="SUPFAM" id="SSF48452">
    <property type="entry name" value="TPR-like"/>
    <property type="match status" value="1"/>
</dbReference>
<dbReference type="PROSITE" id="PS50005">
    <property type="entry name" value="TPR"/>
    <property type="match status" value="1"/>
</dbReference>
<keyword evidence="2 3" id="KW-0802">TPR repeat</keyword>
<sequence length="382" mass="43182">MSLALSAGNRSRGFDIGKWQSAIGEHGLWPASLKNLSELASGEGFNKYFRKHFNGNEEAYLRWKEVFDVLEIGNARDVGPDLPLEQQVPLITKSEDLVKPRELAKLCSLDFFNDPSLLVAVWRRILEVLVLAMPPRGVEEKAQGKKNQKKKLDDSGKKLEILDACVAIGDACNIVEDFDDAERYYKRAKEQYEEQLGPDDAKALRVKLTLITATVMTVEVRMEKYLDLLGRMKVAILETIDSIAQFMMLNERYDGARKVWESCLEGLLKVLGEQHRTTLAMLSNLGGVYELLKNYEKALEYHERALDGREKLMGKNHPETLRAVMNTALISLKISHYVKVEELFQRAHEGLEAQLGRDHSDTMVCAKGLKVCLELSGKGDIR</sequence>
<accession>A0A9W7AJB4</accession>
<dbReference type="Pfam" id="PF13424">
    <property type="entry name" value="TPR_12"/>
    <property type="match status" value="1"/>
</dbReference>
<dbReference type="Gene3D" id="1.25.40.10">
    <property type="entry name" value="Tetratricopeptide repeat domain"/>
    <property type="match status" value="1"/>
</dbReference>
<proteinExistence type="predicted"/>
<evidence type="ECO:0000256" key="3">
    <source>
        <dbReference type="PROSITE-ProRule" id="PRU00339"/>
    </source>
</evidence>
<evidence type="ECO:0000256" key="2">
    <source>
        <dbReference type="ARBA" id="ARBA00022803"/>
    </source>
</evidence>
<feature type="repeat" description="TPR" evidence="3">
    <location>
        <begin position="279"/>
        <end position="312"/>
    </location>
</feature>
<name>A0A9W7AJB4_9STRA</name>
<dbReference type="PANTHER" id="PTHR45641:SF19">
    <property type="entry name" value="NEPHROCYSTIN-3"/>
    <property type="match status" value="1"/>
</dbReference>
<dbReference type="EMBL" id="BLQM01000155">
    <property type="protein sequence ID" value="GMH70193.1"/>
    <property type="molecule type" value="Genomic_DNA"/>
</dbReference>